<dbReference type="SUPFAM" id="SSF54368">
    <property type="entry name" value="Glutamine synthetase, N-terminal domain"/>
    <property type="match status" value="1"/>
</dbReference>
<dbReference type="SUPFAM" id="SSF55931">
    <property type="entry name" value="Glutamine synthetase/guanido kinase"/>
    <property type="match status" value="1"/>
</dbReference>
<sequence>MAQTERDARAAAAATLLGPLSERGIVAVAATFVDNSGVARVKAVPLDRLPHLAAWGVGSSVSFDRFRFDDWIAGAGEGREVVGDLRVMPDVRRVVPLSAQPGWAWTPADRYRQDGVPHDQCNRLLLSSMVGSLAAHGISMKASVELEWVVGDDDGTDDFTPAVRGPAYGLARLVDGSDYSRDVLTALAGSGVVVEQFHPEYAPGQMELSVAPEDPVSAADTSVLVRTVIAGVGARHGFRTSFSPKVAVPGVGNGGHVHCSLWRGDQNLMAGGPSEHFGLSAEGESFAAGVLAHLPALMAVGAPGATSYLRHLPSHWAGTYACWGLENREAAVRMVTGSPGATAMAANIEVKCFDLHANPYLAFAGVIAAGVAGLASNARLPDPVDVDPAVLPDAELAARGIKRLPTSLREAVVAFAGDAVIREAFGGPLSASIVAVRESEIELFDGVSDQEIAARTRWQR</sequence>
<dbReference type="SMART" id="SM01230">
    <property type="entry name" value="Gln-synt_C"/>
    <property type="match status" value="1"/>
</dbReference>
<organism evidence="6 7">
    <name type="scientific">Nocardioides agariphilus</name>
    <dbReference type="NCBI Taxonomy" id="433664"/>
    <lineage>
        <taxon>Bacteria</taxon>
        <taxon>Bacillati</taxon>
        <taxon>Actinomycetota</taxon>
        <taxon>Actinomycetes</taxon>
        <taxon>Propionibacteriales</taxon>
        <taxon>Nocardioidaceae</taxon>
        <taxon>Nocardioides</taxon>
    </lineage>
</organism>
<comment type="caution">
    <text evidence="6">The sequence shown here is derived from an EMBL/GenBank/DDBJ whole genome shotgun (WGS) entry which is preliminary data.</text>
</comment>
<accession>A0A930VRB7</accession>
<gene>
    <name evidence="6" type="ORF">ISU10_16880</name>
</gene>
<dbReference type="Pfam" id="PF00120">
    <property type="entry name" value="Gln-synt_C"/>
    <property type="match status" value="1"/>
</dbReference>
<dbReference type="InterPro" id="IPR014746">
    <property type="entry name" value="Gln_synth/guanido_kin_cat_dom"/>
</dbReference>
<evidence type="ECO:0000259" key="5">
    <source>
        <dbReference type="PROSITE" id="PS51987"/>
    </source>
</evidence>
<keyword evidence="2" id="KW-0436">Ligase</keyword>
<evidence type="ECO:0000256" key="3">
    <source>
        <dbReference type="PROSITE-ProRule" id="PRU01331"/>
    </source>
</evidence>
<dbReference type="GO" id="GO:0004356">
    <property type="term" value="F:glutamine synthetase activity"/>
    <property type="evidence" value="ECO:0007669"/>
    <property type="project" value="InterPro"/>
</dbReference>
<name>A0A930VRB7_9ACTN</name>
<dbReference type="PANTHER" id="PTHR43785:SF12">
    <property type="entry name" value="TYPE-1 GLUTAMINE SYNTHETASE 2"/>
    <property type="match status" value="1"/>
</dbReference>
<dbReference type="InterPro" id="IPR036651">
    <property type="entry name" value="Gln_synt_N_sf"/>
</dbReference>
<feature type="domain" description="GS catalytic" evidence="5">
    <location>
        <begin position="122"/>
        <end position="460"/>
    </location>
</feature>
<dbReference type="Gene3D" id="3.10.20.70">
    <property type="entry name" value="Glutamine synthetase, N-terminal domain"/>
    <property type="match status" value="1"/>
</dbReference>
<dbReference type="InterPro" id="IPR008146">
    <property type="entry name" value="Gln_synth_cat_dom"/>
</dbReference>
<evidence type="ECO:0000256" key="1">
    <source>
        <dbReference type="ARBA" id="ARBA00009897"/>
    </source>
</evidence>
<dbReference type="PROSITE" id="PS51987">
    <property type="entry name" value="GS_CATALYTIC"/>
    <property type="match status" value="1"/>
</dbReference>
<evidence type="ECO:0000256" key="4">
    <source>
        <dbReference type="RuleBase" id="RU000384"/>
    </source>
</evidence>
<proteinExistence type="inferred from homology"/>
<dbReference type="EMBL" id="JADKPO010000025">
    <property type="protein sequence ID" value="MBF4769445.1"/>
    <property type="molecule type" value="Genomic_DNA"/>
</dbReference>
<evidence type="ECO:0000313" key="6">
    <source>
        <dbReference type="EMBL" id="MBF4769445.1"/>
    </source>
</evidence>
<evidence type="ECO:0000313" key="7">
    <source>
        <dbReference type="Proteomes" id="UP000660668"/>
    </source>
</evidence>
<evidence type="ECO:0000256" key="2">
    <source>
        <dbReference type="ARBA" id="ARBA00022598"/>
    </source>
</evidence>
<protein>
    <submittedName>
        <fullName evidence="6">Glutamine synthetase</fullName>
    </submittedName>
</protein>
<dbReference type="PANTHER" id="PTHR43785">
    <property type="entry name" value="GAMMA-GLUTAMYLPUTRESCINE SYNTHETASE"/>
    <property type="match status" value="1"/>
</dbReference>
<dbReference type="Gene3D" id="3.30.590.10">
    <property type="entry name" value="Glutamine synthetase/guanido kinase, catalytic domain"/>
    <property type="match status" value="1"/>
</dbReference>
<dbReference type="AlphaFoldDB" id="A0A930VRB7"/>
<reference evidence="6" key="1">
    <citation type="submission" date="2020-11" db="EMBL/GenBank/DDBJ databases">
        <title>Nocardioides cynanchi sp. nov., isolated from soil of rhizosphere of Cynanchum wilfordii.</title>
        <authorList>
            <person name="Lee J.-S."/>
            <person name="Suh M.K."/>
            <person name="Kim J.-S."/>
        </authorList>
    </citation>
    <scope>NUCLEOTIDE SEQUENCE</scope>
    <source>
        <strain evidence="6">KCTC 19276</strain>
    </source>
</reference>
<keyword evidence="7" id="KW-1185">Reference proteome</keyword>
<dbReference type="GO" id="GO:0006542">
    <property type="term" value="P:glutamine biosynthetic process"/>
    <property type="evidence" value="ECO:0007669"/>
    <property type="project" value="InterPro"/>
</dbReference>
<comment type="similarity">
    <text evidence="1 3 4">Belongs to the glutamine synthetase family.</text>
</comment>
<dbReference type="Proteomes" id="UP000660668">
    <property type="component" value="Unassembled WGS sequence"/>
</dbReference>